<evidence type="ECO:0000313" key="20">
    <source>
        <dbReference type="EMBL" id="ODV89148.1"/>
    </source>
</evidence>
<evidence type="ECO:0000256" key="2">
    <source>
        <dbReference type="ARBA" id="ARBA00001964"/>
    </source>
</evidence>
<comment type="catalytic activity">
    <reaction evidence="11">
        <text>an (R)-2-hydroxy-long-chain-fatty acyl-CoA = a long-chain fatty aldehyde + formyl-CoA</text>
        <dbReference type="Rhea" id="RHEA:67444"/>
        <dbReference type="ChEBI" id="CHEBI:17176"/>
        <dbReference type="ChEBI" id="CHEBI:57376"/>
        <dbReference type="ChEBI" id="CHEBI:170012"/>
        <dbReference type="EC" id="4.1.2.63"/>
    </reaction>
    <physiologicalReaction direction="left-to-right" evidence="11">
        <dbReference type="Rhea" id="RHEA:67445"/>
    </physiologicalReaction>
</comment>
<name>A0A1E4TBX7_9ASCO</name>
<evidence type="ECO:0000256" key="7">
    <source>
        <dbReference type="ARBA" id="ARBA00023052"/>
    </source>
</evidence>
<proteinExistence type="inferred from homology"/>
<keyword evidence="8" id="KW-0576">Peroxisome</keyword>
<comment type="cofactor">
    <cofactor evidence="2">
        <name>thiamine diphosphate</name>
        <dbReference type="ChEBI" id="CHEBI:58937"/>
    </cofactor>
</comment>
<comment type="function">
    <text evidence="13">Catalyzes a carbon-carbon cleavage reaction; cleaves a 2-hydroxy-3-methylacyl-CoA into formyl-CoA and a 2-methyl-branched fatty aldehyde.</text>
</comment>
<evidence type="ECO:0000256" key="13">
    <source>
        <dbReference type="ARBA" id="ARBA00059692"/>
    </source>
</evidence>
<keyword evidence="21" id="KW-1185">Reference proteome</keyword>
<dbReference type="InterPro" id="IPR012000">
    <property type="entry name" value="Thiamin_PyroP_enz_cen_dom"/>
</dbReference>
<dbReference type="FunFam" id="3.40.50.970:FF:000054">
    <property type="entry name" value="Putative 2-hydroxyphytanoyl-CoA lyase"/>
    <property type="match status" value="1"/>
</dbReference>
<evidence type="ECO:0000256" key="6">
    <source>
        <dbReference type="ARBA" id="ARBA00022842"/>
    </source>
</evidence>
<evidence type="ECO:0000259" key="18">
    <source>
        <dbReference type="Pfam" id="PF02775"/>
    </source>
</evidence>
<evidence type="ECO:0000256" key="5">
    <source>
        <dbReference type="ARBA" id="ARBA00022723"/>
    </source>
</evidence>
<dbReference type="GO" id="GO:0030976">
    <property type="term" value="F:thiamine pyrophosphate binding"/>
    <property type="evidence" value="ECO:0007669"/>
    <property type="project" value="InterPro"/>
</dbReference>
<comment type="similarity">
    <text evidence="4 15">Belongs to the TPP enzyme family.</text>
</comment>
<evidence type="ECO:0000256" key="8">
    <source>
        <dbReference type="ARBA" id="ARBA00023140"/>
    </source>
</evidence>
<dbReference type="Proteomes" id="UP000095023">
    <property type="component" value="Unassembled WGS sequence"/>
</dbReference>
<dbReference type="InterPro" id="IPR012001">
    <property type="entry name" value="Thiamin_PyroP_enz_TPP-bd_dom"/>
</dbReference>
<dbReference type="OrthoDB" id="10006023at2759"/>
<dbReference type="GO" id="GO:0000287">
    <property type="term" value="F:magnesium ion binding"/>
    <property type="evidence" value="ECO:0007669"/>
    <property type="project" value="InterPro"/>
</dbReference>
<sequence length="570" mass="60683">MTTGADVIAESIKKLGVKVVFGLVGIPVIEVADALVDRGVRFIGFRNEQAASYAASAYGYLTQSPGVLLVVGGPGIVHALAGIENAKTNKWPLLVLAGSSESELVGRGAFQELDQISTVKPFTKSALKCTKVSIVPEVILQSYIVAGYGSPGAVYVDLPAEVIKSTDADEFLPTAERFTDKLDTTTDYAISRSKISEIASAITAAKFPLLVIGKGAAYGRAEESLRALVKNTNVAFLPTPMGKGVIPDSWDTNVSAARSAALAEADVVVVFGARLNWILHFGSSSKWKMSPTFYLVDIDRDIASELAVKVVPVVNDAGTVAEQLLTALGSWRAPQLPEKISESKSRNSQKAALKSTKTIPEGQPLTYERVYALIKDEIKDRKDMVFVSEGANTMDIARSAFDVDEPRRRIDAGTNATMGVGMGYAIAAAAVPPELVKAEKPLLPLVLEGDSAFGFSAMELETASRYGLGMVVVVMNNNGVYHGQAGGAEAYKDRGRKLRPTTLGFETRYDLIADAVGGTGFFVKTEADVGKAIKEAISKAEQGKVSLLNVLIETGAEKELTFGWMASTKK</sequence>
<dbReference type="PANTHER" id="PTHR43710:SF2">
    <property type="entry name" value="2-HYDROXYACYL-COA LYASE 1"/>
    <property type="match status" value="1"/>
</dbReference>
<evidence type="ECO:0000256" key="10">
    <source>
        <dbReference type="ARBA" id="ARBA00044451"/>
    </source>
</evidence>
<dbReference type="CDD" id="cd07035">
    <property type="entry name" value="TPP_PYR_POX_like"/>
    <property type="match status" value="1"/>
</dbReference>
<evidence type="ECO:0000256" key="11">
    <source>
        <dbReference type="ARBA" id="ARBA00044454"/>
    </source>
</evidence>
<comment type="catalytic activity">
    <reaction evidence="10">
        <text>a 2-hydroxy-3-methyl fatty acyl-CoA = a 2-methyl-branched fatty aldehyde + formyl-CoA</text>
        <dbReference type="Rhea" id="RHEA:25375"/>
        <dbReference type="ChEBI" id="CHEBI:49188"/>
        <dbReference type="ChEBI" id="CHEBI:57376"/>
        <dbReference type="ChEBI" id="CHEBI:58783"/>
        <dbReference type="EC" id="4.1.2.63"/>
    </reaction>
    <physiologicalReaction direction="left-to-right" evidence="10">
        <dbReference type="Rhea" id="RHEA:25376"/>
    </physiologicalReaction>
</comment>
<evidence type="ECO:0000256" key="16">
    <source>
        <dbReference type="SAM" id="MobiDB-lite"/>
    </source>
</evidence>
<dbReference type="GO" id="GO:0005782">
    <property type="term" value="C:peroxisomal matrix"/>
    <property type="evidence" value="ECO:0007669"/>
    <property type="project" value="UniProtKB-SubCell"/>
</dbReference>
<evidence type="ECO:0000256" key="12">
    <source>
        <dbReference type="ARBA" id="ARBA00044518"/>
    </source>
</evidence>
<dbReference type="CDD" id="cd02004">
    <property type="entry name" value="TPP_BZL_OCoD_HPCL"/>
    <property type="match status" value="1"/>
</dbReference>
<reference evidence="21" key="1">
    <citation type="submission" date="2016-02" db="EMBL/GenBank/DDBJ databases">
        <title>Comparative genomics of biotechnologically important yeasts.</title>
        <authorList>
            <consortium name="DOE Joint Genome Institute"/>
            <person name="Riley R."/>
            <person name="Haridas S."/>
            <person name="Wolfe K.H."/>
            <person name="Lopes M.R."/>
            <person name="Hittinger C.T."/>
            <person name="Goker M."/>
            <person name="Salamov A."/>
            <person name="Wisecaver J."/>
            <person name="Long T.M."/>
            <person name="Aerts A.L."/>
            <person name="Barry K."/>
            <person name="Choi C."/>
            <person name="Clum A."/>
            <person name="Coughlan A.Y."/>
            <person name="Deshpande S."/>
            <person name="Douglass A.P."/>
            <person name="Hanson S.J."/>
            <person name="Klenk H.-P."/>
            <person name="Labutti K."/>
            <person name="Lapidus A."/>
            <person name="Lindquist E."/>
            <person name="Lipzen A."/>
            <person name="Meier-Kolthoff J.P."/>
            <person name="Ohm R.A."/>
            <person name="Otillar R.P."/>
            <person name="Pangilinan J."/>
            <person name="Peng Y."/>
            <person name="Rokas A."/>
            <person name="Rosa C.A."/>
            <person name="Scheuner C."/>
            <person name="Sibirny A.A."/>
            <person name="Slot J.C."/>
            <person name="Stielow J.B."/>
            <person name="Sun H."/>
            <person name="Kurtzman C.P."/>
            <person name="Blackwell M."/>
            <person name="Jeffries T.W."/>
            <person name="Grigoriev I.V."/>
        </authorList>
    </citation>
    <scope>NUCLEOTIDE SEQUENCE [LARGE SCALE GENOMIC DNA]</scope>
    <source>
        <strain evidence="21">NRRL Y-17796</strain>
    </source>
</reference>
<feature type="domain" description="Thiamine pyrophosphate enzyme central" evidence="17">
    <location>
        <begin position="195"/>
        <end position="324"/>
    </location>
</feature>
<feature type="domain" description="Thiamine pyrophosphate enzyme N-terminal TPP-binding" evidence="19">
    <location>
        <begin position="3"/>
        <end position="117"/>
    </location>
</feature>
<protein>
    <recommendedName>
        <fullName evidence="14">2-hydroxyacyl-CoA lyase</fullName>
        <ecNumber evidence="12">4.1.2.63</ecNumber>
    </recommendedName>
</protein>
<evidence type="ECO:0000256" key="3">
    <source>
        <dbReference type="ARBA" id="ARBA00004253"/>
    </source>
</evidence>
<keyword evidence="5" id="KW-0479">Metal-binding</keyword>
<dbReference type="InterPro" id="IPR011766">
    <property type="entry name" value="TPP_enzyme_TPP-bd"/>
</dbReference>
<dbReference type="GO" id="GO:0106359">
    <property type="term" value="F:2-hydroxyacyl-CoA lyase activity"/>
    <property type="evidence" value="ECO:0007669"/>
    <property type="project" value="UniProtKB-EC"/>
</dbReference>
<keyword evidence="6" id="KW-0460">Magnesium</keyword>
<dbReference type="Gene3D" id="3.40.50.1220">
    <property type="entry name" value="TPP-binding domain"/>
    <property type="match status" value="1"/>
</dbReference>
<evidence type="ECO:0000256" key="15">
    <source>
        <dbReference type="RuleBase" id="RU362132"/>
    </source>
</evidence>
<dbReference type="Gene3D" id="3.40.50.970">
    <property type="match status" value="2"/>
</dbReference>
<evidence type="ECO:0000259" key="17">
    <source>
        <dbReference type="Pfam" id="PF00205"/>
    </source>
</evidence>
<dbReference type="AlphaFoldDB" id="A0A1E4TBX7"/>
<evidence type="ECO:0000313" key="21">
    <source>
        <dbReference type="Proteomes" id="UP000095023"/>
    </source>
</evidence>
<dbReference type="EC" id="4.1.2.63" evidence="12"/>
<keyword evidence="7 15" id="KW-0786">Thiamine pyrophosphate</keyword>
<comment type="subcellular location">
    <subcellularLocation>
        <location evidence="3">Peroxisome matrix</location>
    </subcellularLocation>
</comment>
<comment type="cofactor">
    <cofactor evidence="1">
        <name>Mg(2+)</name>
        <dbReference type="ChEBI" id="CHEBI:18420"/>
    </cofactor>
</comment>
<feature type="compositionally biased region" description="Polar residues" evidence="16">
    <location>
        <begin position="346"/>
        <end position="357"/>
    </location>
</feature>
<dbReference type="InterPro" id="IPR029035">
    <property type="entry name" value="DHS-like_NAD/FAD-binding_dom"/>
</dbReference>
<evidence type="ECO:0000259" key="19">
    <source>
        <dbReference type="Pfam" id="PF02776"/>
    </source>
</evidence>
<dbReference type="SUPFAM" id="SSF52467">
    <property type="entry name" value="DHS-like NAD/FAD-binding domain"/>
    <property type="match status" value="1"/>
</dbReference>
<dbReference type="Pfam" id="PF02775">
    <property type="entry name" value="TPP_enzyme_C"/>
    <property type="match status" value="1"/>
</dbReference>
<dbReference type="PANTHER" id="PTHR43710">
    <property type="entry name" value="2-HYDROXYACYL-COA LYASE"/>
    <property type="match status" value="1"/>
</dbReference>
<evidence type="ECO:0000256" key="14">
    <source>
        <dbReference type="ARBA" id="ARBA00070390"/>
    </source>
</evidence>
<evidence type="ECO:0000256" key="9">
    <source>
        <dbReference type="ARBA" id="ARBA00023239"/>
    </source>
</evidence>
<feature type="region of interest" description="Disordered" evidence="16">
    <location>
        <begin position="336"/>
        <end position="357"/>
    </location>
</feature>
<organism evidence="20 21">
    <name type="scientific">Tortispora caseinolytica NRRL Y-17796</name>
    <dbReference type="NCBI Taxonomy" id="767744"/>
    <lineage>
        <taxon>Eukaryota</taxon>
        <taxon>Fungi</taxon>
        <taxon>Dikarya</taxon>
        <taxon>Ascomycota</taxon>
        <taxon>Saccharomycotina</taxon>
        <taxon>Trigonopsidomycetes</taxon>
        <taxon>Trigonopsidales</taxon>
        <taxon>Trigonopsidaceae</taxon>
        <taxon>Tortispora</taxon>
    </lineage>
</organism>
<keyword evidence="9" id="KW-0456">Lyase</keyword>
<dbReference type="SUPFAM" id="SSF52518">
    <property type="entry name" value="Thiamin diphosphate-binding fold (THDP-binding)"/>
    <property type="match status" value="2"/>
</dbReference>
<feature type="domain" description="Thiamine pyrophosphate enzyme TPP-binding" evidence="18">
    <location>
        <begin position="390"/>
        <end position="549"/>
    </location>
</feature>
<dbReference type="GO" id="GO:0001561">
    <property type="term" value="P:fatty acid alpha-oxidation"/>
    <property type="evidence" value="ECO:0007669"/>
    <property type="project" value="TreeGrafter"/>
</dbReference>
<dbReference type="Pfam" id="PF00205">
    <property type="entry name" value="TPP_enzyme_M"/>
    <property type="match status" value="1"/>
</dbReference>
<dbReference type="InterPro" id="IPR029061">
    <property type="entry name" value="THDP-binding"/>
</dbReference>
<dbReference type="EMBL" id="KV453843">
    <property type="protein sequence ID" value="ODV89148.1"/>
    <property type="molecule type" value="Genomic_DNA"/>
</dbReference>
<evidence type="ECO:0000256" key="4">
    <source>
        <dbReference type="ARBA" id="ARBA00007812"/>
    </source>
</evidence>
<gene>
    <name evidence="20" type="ORF">CANCADRAFT_27702</name>
</gene>
<accession>A0A1E4TBX7</accession>
<dbReference type="InterPro" id="IPR045025">
    <property type="entry name" value="HACL1-like"/>
</dbReference>
<dbReference type="Pfam" id="PF02776">
    <property type="entry name" value="TPP_enzyme_N"/>
    <property type="match status" value="1"/>
</dbReference>
<evidence type="ECO:0000256" key="1">
    <source>
        <dbReference type="ARBA" id="ARBA00001946"/>
    </source>
</evidence>